<dbReference type="CDD" id="cd02440">
    <property type="entry name" value="AdoMet_MTases"/>
    <property type="match status" value="1"/>
</dbReference>
<feature type="domain" description="Methyltransferase" evidence="1">
    <location>
        <begin position="88"/>
        <end position="172"/>
    </location>
</feature>
<name>A0ABT1H5K4_9NOCA</name>
<organism evidence="3 4">
    <name type="scientific">Williamsia serinedens</name>
    <dbReference type="NCBI Taxonomy" id="391736"/>
    <lineage>
        <taxon>Bacteria</taxon>
        <taxon>Bacillati</taxon>
        <taxon>Actinomycetota</taxon>
        <taxon>Actinomycetes</taxon>
        <taxon>Mycobacteriales</taxon>
        <taxon>Nocardiaceae</taxon>
        <taxon>Williamsia</taxon>
    </lineage>
</organism>
<sequence>MTLASVVDLLACPVCGGEVDIDDRSVICDRGHVFDIARQGYVSLLAGGAHGLRSDTPEMIAARDRVQGAGHFGPVTDALLDVTVGEAVLDVGAGTGHHLAQVVADAPDRRGVGLDLSKPGARAIARVSDRIGAVVADAWAGLPVRDGVVDTVLSVFSPRNVGEFARVLGPGGRVVVVAPTPRHLGEIVAPMGMIGVDPTKSDRLGATMSAAFTRRDRRLVEYAVDADRDLVADLVAMGPSAHHVAPAQIADRAAAMPASTSVTVSTTVSVYEASA</sequence>
<dbReference type="Pfam" id="PF13649">
    <property type="entry name" value="Methyltransf_25"/>
    <property type="match status" value="1"/>
</dbReference>
<dbReference type="RefSeq" id="WP_253654713.1">
    <property type="nucleotide sequence ID" value="NZ_BAAAOE010000002.1"/>
</dbReference>
<dbReference type="PIRSF" id="PIRSF018249">
    <property type="entry name" value="MyrA_prd"/>
    <property type="match status" value="1"/>
</dbReference>
<proteinExistence type="predicted"/>
<dbReference type="InterPro" id="IPR041698">
    <property type="entry name" value="Methyltransf_25"/>
</dbReference>
<evidence type="ECO:0000259" key="1">
    <source>
        <dbReference type="Pfam" id="PF13649"/>
    </source>
</evidence>
<evidence type="ECO:0000313" key="4">
    <source>
        <dbReference type="Proteomes" id="UP001205740"/>
    </source>
</evidence>
<feature type="domain" description="23S rRNA (guanine(745)-N(1))-methyltransferase N-terminal" evidence="2">
    <location>
        <begin position="11"/>
        <end position="45"/>
    </location>
</feature>
<dbReference type="EMBL" id="JAMTCG010000004">
    <property type="protein sequence ID" value="MCP2161122.1"/>
    <property type="molecule type" value="Genomic_DNA"/>
</dbReference>
<gene>
    <name evidence="3" type="ORF">LX12_002317</name>
</gene>
<evidence type="ECO:0000313" key="3">
    <source>
        <dbReference type="EMBL" id="MCP2161122.1"/>
    </source>
</evidence>
<comment type="caution">
    <text evidence="3">The sequence shown here is derived from an EMBL/GenBank/DDBJ whole genome shotgun (WGS) entry which is preliminary data.</text>
</comment>
<dbReference type="InterPro" id="IPR016718">
    <property type="entry name" value="rRNA_m1G-MeTrfase_A_prd"/>
</dbReference>
<dbReference type="Gene3D" id="3.40.50.150">
    <property type="entry name" value="Vaccinia Virus protein VP39"/>
    <property type="match status" value="1"/>
</dbReference>
<evidence type="ECO:0000259" key="2">
    <source>
        <dbReference type="Pfam" id="PF21302"/>
    </source>
</evidence>
<reference evidence="3 4" key="1">
    <citation type="submission" date="2022-06" db="EMBL/GenBank/DDBJ databases">
        <title>Genomic Encyclopedia of Archaeal and Bacterial Type Strains, Phase II (KMG-II): from individual species to whole genera.</title>
        <authorList>
            <person name="Goeker M."/>
        </authorList>
    </citation>
    <scope>NUCLEOTIDE SEQUENCE [LARGE SCALE GENOMIC DNA]</scope>
    <source>
        <strain evidence="3 4">DSM 45037</strain>
    </source>
</reference>
<protein>
    <submittedName>
        <fullName evidence="3">23S rRNA (Guanine745-N1)-methyltransferase</fullName>
    </submittedName>
</protein>
<accession>A0ABT1H5K4</accession>
<dbReference type="Pfam" id="PF21302">
    <property type="entry name" value="Zn_ribbon_RlmA"/>
    <property type="match status" value="1"/>
</dbReference>
<dbReference type="Proteomes" id="UP001205740">
    <property type="component" value="Unassembled WGS sequence"/>
</dbReference>
<dbReference type="InterPro" id="IPR029063">
    <property type="entry name" value="SAM-dependent_MTases_sf"/>
</dbReference>
<dbReference type="SUPFAM" id="SSF53335">
    <property type="entry name" value="S-adenosyl-L-methionine-dependent methyltransferases"/>
    <property type="match status" value="1"/>
</dbReference>
<dbReference type="InterPro" id="IPR048647">
    <property type="entry name" value="RlmA_N"/>
</dbReference>
<keyword evidence="4" id="KW-1185">Reference proteome</keyword>